<evidence type="ECO:0000259" key="5">
    <source>
        <dbReference type="Pfam" id="PF02120"/>
    </source>
</evidence>
<reference evidence="6 7" key="1">
    <citation type="submission" date="2020-08" db="EMBL/GenBank/DDBJ databases">
        <title>Genomic Encyclopedia of Type Strains, Phase IV (KMG-IV): sequencing the most valuable type-strain genomes for metagenomic binning, comparative biology and taxonomic classification.</title>
        <authorList>
            <person name="Goeker M."/>
        </authorList>
    </citation>
    <scope>NUCLEOTIDE SEQUENCE [LARGE SCALE GENOMIC DNA]</scope>
    <source>
        <strain evidence="6 7">DSM 102235</strain>
    </source>
</reference>
<evidence type="ECO:0000313" key="7">
    <source>
        <dbReference type="Proteomes" id="UP000541426"/>
    </source>
</evidence>
<gene>
    <name evidence="6" type="ORF">GGQ68_003443</name>
</gene>
<feature type="region of interest" description="Disordered" evidence="4">
    <location>
        <begin position="343"/>
        <end position="366"/>
    </location>
</feature>
<sequence length="396" mass="41213">MVNLLSIFGAQPASARIGEVAPAAKGAEAAFASFLSFLRSEESGPIEEAAPDLLSLLEEIEVALADPDMTDMEIEAALTPKLEDLVQALRAMPGAVELLSLAVEVDLAGAPQPEDVSWRSFAEAVPVLSRIFDVAAPQPAPEEISTPGVRALSGHLLAQVETGRARPVPAQHLPDTSERQGADAAQYRPSPETRGTFPDRVLTPVTSIGQTPSGAEGQQAAQPSVQSPANILPPVSVAPEPVPVMPTEAARPVQMPAPSSDQILNQVRASVSETGRIRVELNPDGMGSLEIDLAADDGGQLRVTVRAEQASVLTALRADRDGLLAMLRDAGHQVDDRGLSFSDFGARQSGQGDTQGQGGRHATPAGLFAATDTGADVDPDHITVTLPGFGGVDIQV</sequence>
<dbReference type="Gene3D" id="3.30.750.140">
    <property type="match status" value="1"/>
</dbReference>
<dbReference type="CDD" id="cd17470">
    <property type="entry name" value="T3SS_Flik_C"/>
    <property type="match status" value="1"/>
</dbReference>
<feature type="domain" description="Flagellar hook-length control protein-like C-terminal" evidence="5">
    <location>
        <begin position="274"/>
        <end position="341"/>
    </location>
</feature>
<comment type="similarity">
    <text evidence="2">Belongs to the FliK family.</text>
</comment>
<evidence type="ECO:0000256" key="1">
    <source>
        <dbReference type="ARBA" id="ARBA00003944"/>
    </source>
</evidence>
<evidence type="ECO:0000256" key="4">
    <source>
        <dbReference type="SAM" id="MobiDB-lite"/>
    </source>
</evidence>
<dbReference type="RefSeq" id="WP_183967994.1">
    <property type="nucleotide sequence ID" value="NZ_BAABBZ010000058.1"/>
</dbReference>
<dbReference type="InterPro" id="IPR038610">
    <property type="entry name" value="FliK-like_C_sf"/>
</dbReference>
<dbReference type="GO" id="GO:0044780">
    <property type="term" value="P:bacterial-type flagellum assembly"/>
    <property type="evidence" value="ECO:0007669"/>
    <property type="project" value="InterPro"/>
</dbReference>
<dbReference type="InterPro" id="IPR021136">
    <property type="entry name" value="Flagellar_hook_control-like_C"/>
</dbReference>
<dbReference type="Proteomes" id="UP000541426">
    <property type="component" value="Unassembled WGS sequence"/>
</dbReference>
<keyword evidence="3" id="KW-1005">Bacterial flagellum biogenesis</keyword>
<evidence type="ECO:0000256" key="3">
    <source>
        <dbReference type="ARBA" id="ARBA00022795"/>
    </source>
</evidence>
<feature type="region of interest" description="Disordered" evidence="4">
    <location>
        <begin position="165"/>
        <end position="230"/>
    </location>
</feature>
<keyword evidence="7" id="KW-1185">Reference proteome</keyword>
<dbReference type="EMBL" id="JACIEJ010000009">
    <property type="protein sequence ID" value="MBB3987097.1"/>
    <property type="molecule type" value="Genomic_DNA"/>
</dbReference>
<organism evidence="6 7">
    <name type="scientific">Sagittula marina</name>
    <dbReference type="NCBI Taxonomy" id="943940"/>
    <lineage>
        <taxon>Bacteria</taxon>
        <taxon>Pseudomonadati</taxon>
        <taxon>Pseudomonadota</taxon>
        <taxon>Alphaproteobacteria</taxon>
        <taxon>Rhodobacterales</taxon>
        <taxon>Roseobacteraceae</taxon>
        <taxon>Sagittula</taxon>
    </lineage>
</organism>
<dbReference type="Pfam" id="PF02120">
    <property type="entry name" value="Flg_hook"/>
    <property type="match status" value="1"/>
</dbReference>
<comment type="function">
    <text evidence="1">Controls the length of the flagellar hook.</text>
</comment>
<comment type="caution">
    <text evidence="6">The sequence shown here is derived from an EMBL/GenBank/DDBJ whole genome shotgun (WGS) entry which is preliminary data.</text>
</comment>
<evidence type="ECO:0000256" key="2">
    <source>
        <dbReference type="ARBA" id="ARBA00009149"/>
    </source>
</evidence>
<dbReference type="GO" id="GO:0009424">
    <property type="term" value="C:bacterial-type flagellum hook"/>
    <property type="evidence" value="ECO:0007669"/>
    <property type="project" value="InterPro"/>
</dbReference>
<evidence type="ECO:0000313" key="6">
    <source>
        <dbReference type="EMBL" id="MBB3987097.1"/>
    </source>
</evidence>
<protein>
    <recommendedName>
        <fullName evidence="5">Flagellar hook-length control protein-like C-terminal domain-containing protein</fullName>
    </recommendedName>
</protein>
<name>A0A7W6DQI1_9RHOB</name>
<feature type="compositionally biased region" description="Polar residues" evidence="4">
    <location>
        <begin position="204"/>
        <end position="213"/>
    </location>
</feature>
<accession>A0A7W6DQI1</accession>
<feature type="compositionally biased region" description="Low complexity" evidence="4">
    <location>
        <begin position="218"/>
        <end position="230"/>
    </location>
</feature>
<dbReference type="AlphaFoldDB" id="A0A7W6DQI1"/>
<dbReference type="InterPro" id="IPR001635">
    <property type="entry name" value="Flag_hook_Flik"/>
</dbReference>
<dbReference type="PRINTS" id="PR01007">
    <property type="entry name" value="FLGHOOKFLIK"/>
</dbReference>
<proteinExistence type="inferred from homology"/>